<sequence length="355" mass="39218">MDDSGTAIIVALSSHNITKVLLFDVSTEEGTVRLLSSFANPPHLYTLRAIHPASQTVVFSHGLTVFFVNWSSHRFYSVLPHDDDEELWTGPVGIAFLSSHHVLCVKTRSADVYTLSDVAEMTMKDDTLLSSQGLATLVDLGVRTVHRQSFPVQKATLRGVAFSEPYIDRSSHTDVCTASFLAYDVLHGLFHFEVQLILPPGIDTVRHPPQPPLPFDATCTLVAVRPMAQRFVTYEAISDDTSPPRTELALGSSAFISACALGTRGKRGVWTERQREHMSRAVYGFASADHCAVRSDTPRGEEDVGVVHPAPAEVHCKRLYEVQTYDLRDDLTHCAFSEVTGRIILGTRRGQVQFL</sequence>
<evidence type="ECO:0008006" key="3">
    <source>
        <dbReference type="Google" id="ProtNLM"/>
    </source>
</evidence>
<protein>
    <recommendedName>
        <fullName evidence="3">Cleavage/polyadenylation specificity factor A subunit N-terminal domain-containing protein</fullName>
    </recommendedName>
</protein>
<dbReference type="Proteomes" id="UP000053257">
    <property type="component" value="Unassembled WGS sequence"/>
</dbReference>
<dbReference type="AlphaFoldDB" id="A0A0C3S7X9"/>
<evidence type="ECO:0000313" key="1">
    <source>
        <dbReference type="EMBL" id="KIP04955.1"/>
    </source>
</evidence>
<keyword evidence="2" id="KW-1185">Reference proteome</keyword>
<gene>
    <name evidence="1" type="ORF">PHLGIDRAFT_129177</name>
</gene>
<dbReference type="OrthoDB" id="3211970at2759"/>
<dbReference type="HOGENOM" id="CLU_024271_1_0_1"/>
<organism evidence="1 2">
    <name type="scientific">Phlebiopsis gigantea (strain 11061_1 CR5-6)</name>
    <name type="common">White-rot fungus</name>
    <name type="synonym">Peniophora gigantea</name>
    <dbReference type="NCBI Taxonomy" id="745531"/>
    <lineage>
        <taxon>Eukaryota</taxon>
        <taxon>Fungi</taxon>
        <taxon>Dikarya</taxon>
        <taxon>Basidiomycota</taxon>
        <taxon>Agaricomycotina</taxon>
        <taxon>Agaricomycetes</taxon>
        <taxon>Polyporales</taxon>
        <taxon>Phanerochaetaceae</taxon>
        <taxon>Phlebiopsis</taxon>
    </lineage>
</organism>
<evidence type="ECO:0000313" key="2">
    <source>
        <dbReference type="Proteomes" id="UP000053257"/>
    </source>
</evidence>
<reference evidence="1 2" key="1">
    <citation type="journal article" date="2014" name="PLoS Genet.">
        <title>Analysis of the Phlebiopsis gigantea genome, transcriptome and secretome provides insight into its pioneer colonization strategies of wood.</title>
        <authorList>
            <person name="Hori C."/>
            <person name="Ishida T."/>
            <person name="Igarashi K."/>
            <person name="Samejima M."/>
            <person name="Suzuki H."/>
            <person name="Master E."/>
            <person name="Ferreira P."/>
            <person name="Ruiz-Duenas F.J."/>
            <person name="Held B."/>
            <person name="Canessa P."/>
            <person name="Larrondo L.F."/>
            <person name="Schmoll M."/>
            <person name="Druzhinina I.S."/>
            <person name="Kubicek C.P."/>
            <person name="Gaskell J.A."/>
            <person name="Kersten P."/>
            <person name="St John F."/>
            <person name="Glasner J."/>
            <person name="Sabat G."/>
            <person name="Splinter BonDurant S."/>
            <person name="Syed K."/>
            <person name="Yadav J."/>
            <person name="Mgbeahuruike A.C."/>
            <person name="Kovalchuk A."/>
            <person name="Asiegbu F.O."/>
            <person name="Lackner G."/>
            <person name="Hoffmeister D."/>
            <person name="Rencoret J."/>
            <person name="Gutierrez A."/>
            <person name="Sun H."/>
            <person name="Lindquist E."/>
            <person name="Barry K."/>
            <person name="Riley R."/>
            <person name="Grigoriev I.V."/>
            <person name="Henrissat B."/>
            <person name="Kues U."/>
            <person name="Berka R.M."/>
            <person name="Martinez A.T."/>
            <person name="Covert S.F."/>
            <person name="Blanchette R.A."/>
            <person name="Cullen D."/>
        </authorList>
    </citation>
    <scope>NUCLEOTIDE SEQUENCE [LARGE SCALE GENOMIC DNA]</scope>
    <source>
        <strain evidence="1 2">11061_1 CR5-6</strain>
    </source>
</reference>
<proteinExistence type="predicted"/>
<dbReference type="EMBL" id="KN840557">
    <property type="protein sequence ID" value="KIP04955.1"/>
    <property type="molecule type" value="Genomic_DNA"/>
</dbReference>
<name>A0A0C3S7X9_PHLG1</name>
<accession>A0A0C3S7X9</accession>